<comment type="caution">
    <text evidence="1">The sequence shown here is derived from an EMBL/GenBank/DDBJ whole genome shotgun (WGS) entry which is preliminary data.</text>
</comment>
<name>A0A6N8U7R6_9FIRM</name>
<gene>
    <name evidence="1" type="ORF">GSF08_05455</name>
</gene>
<reference evidence="1 2" key="2">
    <citation type="submission" date="2020-01" db="EMBL/GenBank/DDBJ databases">
        <title>Clostridiaceae sp. nov. isolated from the gut of human by culturomics.</title>
        <authorList>
            <person name="Chang Y."/>
        </authorList>
    </citation>
    <scope>NUCLEOTIDE SEQUENCE [LARGE SCALE GENOMIC DNA]</scope>
    <source>
        <strain evidence="1 2">DONG20-135</strain>
    </source>
</reference>
<proteinExistence type="predicted"/>
<keyword evidence="2" id="KW-1185">Reference proteome</keyword>
<protein>
    <recommendedName>
        <fullName evidence="3">DUF4845 domain-containing protein</fullName>
    </recommendedName>
</protein>
<dbReference type="RefSeq" id="WP_160624832.1">
    <property type="nucleotide sequence ID" value="NZ_WUUQ01000002.1"/>
</dbReference>
<organism evidence="1 2">
    <name type="scientific">Copranaerobaculum intestinale</name>
    <dbReference type="NCBI Taxonomy" id="2692629"/>
    <lineage>
        <taxon>Bacteria</taxon>
        <taxon>Bacillati</taxon>
        <taxon>Bacillota</taxon>
        <taxon>Erysipelotrichia</taxon>
        <taxon>Erysipelotrichales</taxon>
        <taxon>Erysipelotrichaceae</taxon>
        <taxon>Copranaerobaculum</taxon>
    </lineage>
</organism>
<dbReference type="Proteomes" id="UP000434036">
    <property type="component" value="Unassembled WGS sequence"/>
</dbReference>
<accession>A0A6N8U7R6</accession>
<dbReference type="EMBL" id="WUUQ01000002">
    <property type="protein sequence ID" value="MXQ73374.1"/>
    <property type="molecule type" value="Genomic_DNA"/>
</dbReference>
<evidence type="ECO:0000313" key="1">
    <source>
        <dbReference type="EMBL" id="MXQ73374.1"/>
    </source>
</evidence>
<sequence>MKAVILAAMFLFFTFVSLLCGSWWVRYDHIQNTLETNTKRAIAYAMVMSRKENRSHPDELMEYFNDYFRMNAVDGFQYVMTLNGYIDEPLFMKVRVTAQETGKIQNMKIKVEEAMIEEVKDES</sequence>
<evidence type="ECO:0008006" key="3">
    <source>
        <dbReference type="Google" id="ProtNLM"/>
    </source>
</evidence>
<reference evidence="1 2" key="1">
    <citation type="submission" date="2019-12" db="EMBL/GenBank/DDBJ databases">
        <authorList>
            <person name="Yang R."/>
        </authorList>
    </citation>
    <scope>NUCLEOTIDE SEQUENCE [LARGE SCALE GENOMIC DNA]</scope>
    <source>
        <strain evidence="1 2">DONG20-135</strain>
    </source>
</reference>
<dbReference type="AlphaFoldDB" id="A0A6N8U7R6"/>
<evidence type="ECO:0000313" key="2">
    <source>
        <dbReference type="Proteomes" id="UP000434036"/>
    </source>
</evidence>